<accession>A0ABW2P233</accession>
<dbReference type="RefSeq" id="WP_380826760.1">
    <property type="nucleotide sequence ID" value="NZ_JBHTCG010000007.1"/>
</dbReference>
<feature type="domain" description="Peptidase C51" evidence="1">
    <location>
        <begin position="104"/>
        <end position="230"/>
    </location>
</feature>
<proteinExistence type="predicted"/>
<keyword evidence="3" id="KW-1185">Reference proteome</keyword>
<dbReference type="Proteomes" id="UP001596496">
    <property type="component" value="Unassembled WGS sequence"/>
</dbReference>
<evidence type="ECO:0000259" key="1">
    <source>
        <dbReference type="PROSITE" id="PS50911"/>
    </source>
</evidence>
<protein>
    <submittedName>
        <fullName evidence="2">CHAP domain-containing protein</fullName>
    </submittedName>
</protein>
<dbReference type="PROSITE" id="PS50911">
    <property type="entry name" value="CHAP"/>
    <property type="match status" value="1"/>
</dbReference>
<comment type="caution">
    <text evidence="2">The sequence shown here is derived from an EMBL/GenBank/DDBJ whole genome shotgun (WGS) entry which is preliminary data.</text>
</comment>
<evidence type="ECO:0000313" key="3">
    <source>
        <dbReference type="Proteomes" id="UP001596496"/>
    </source>
</evidence>
<gene>
    <name evidence="2" type="ORF">ACFQSB_13470</name>
</gene>
<sequence length="235" mass="24622">MFVTTVHRLLDAPKNQLKAVAFGGLVLAQVVTGTALAANADSSPQADAASPKSGIVAVARQEAAKAGLPSRQVSAEQLLALAEKQVGISENGSGGGTKFHAWYMSSPRARETVARDSGTIADYADAAWCDMFVSWVGAQMGLQDTVGADAYTVAHAKWFAARDRWGTTPKPGAVVFFSFNGDKSIDGIEHVGFVIKDNGDGTIRTVEGNTDGGRVEIRTRPASQIVGYGYPGYAA</sequence>
<dbReference type="EMBL" id="JBHTCG010000007">
    <property type="protein sequence ID" value="MFC7383224.1"/>
    <property type="molecule type" value="Genomic_DNA"/>
</dbReference>
<organism evidence="2 3">
    <name type="scientific">Sphaerisporangium rhizosphaerae</name>
    <dbReference type="NCBI Taxonomy" id="2269375"/>
    <lineage>
        <taxon>Bacteria</taxon>
        <taxon>Bacillati</taxon>
        <taxon>Actinomycetota</taxon>
        <taxon>Actinomycetes</taxon>
        <taxon>Streptosporangiales</taxon>
        <taxon>Streptosporangiaceae</taxon>
        <taxon>Sphaerisporangium</taxon>
    </lineage>
</organism>
<dbReference type="Gene3D" id="3.90.1720.10">
    <property type="entry name" value="endopeptidase domain like (from Nostoc punctiforme)"/>
    <property type="match status" value="1"/>
</dbReference>
<reference evidence="3" key="1">
    <citation type="journal article" date="2019" name="Int. J. Syst. Evol. Microbiol.">
        <title>The Global Catalogue of Microorganisms (GCM) 10K type strain sequencing project: providing services to taxonomists for standard genome sequencing and annotation.</title>
        <authorList>
            <consortium name="The Broad Institute Genomics Platform"/>
            <consortium name="The Broad Institute Genome Sequencing Center for Infectious Disease"/>
            <person name="Wu L."/>
            <person name="Ma J."/>
        </authorList>
    </citation>
    <scope>NUCLEOTIDE SEQUENCE [LARGE SCALE GENOMIC DNA]</scope>
    <source>
        <strain evidence="3">CECT 7649</strain>
    </source>
</reference>
<dbReference type="Pfam" id="PF05257">
    <property type="entry name" value="CHAP"/>
    <property type="match status" value="1"/>
</dbReference>
<dbReference type="InterPro" id="IPR007921">
    <property type="entry name" value="CHAP_dom"/>
</dbReference>
<evidence type="ECO:0000313" key="2">
    <source>
        <dbReference type="EMBL" id="MFC7383224.1"/>
    </source>
</evidence>
<name>A0ABW2P233_9ACTN</name>